<organism evidence="3 4">
    <name type="scientific">Georgenia thermotolerans</name>
    <dbReference type="NCBI Taxonomy" id="527326"/>
    <lineage>
        <taxon>Bacteria</taxon>
        <taxon>Bacillati</taxon>
        <taxon>Actinomycetota</taxon>
        <taxon>Actinomycetes</taxon>
        <taxon>Micrococcales</taxon>
        <taxon>Bogoriellaceae</taxon>
        <taxon>Georgenia</taxon>
    </lineage>
</organism>
<name>A0A7J5URN1_9MICO</name>
<evidence type="ECO:0000259" key="2">
    <source>
        <dbReference type="Pfam" id="PF08378"/>
    </source>
</evidence>
<dbReference type="Pfam" id="PF08378">
    <property type="entry name" value="NERD"/>
    <property type="match status" value="1"/>
</dbReference>
<proteinExistence type="predicted"/>
<sequence>MARAAGTIRPMAQRMPVLTAEDAHPAAPGRRAARRARGGRAGASRGTHVRRWQRYGQDRLYVTAADGALVGWYDLVTLTAHPAAPGGAAALDGALATWRERAEAAGGDHDVALAALGGGWTDLAGRRPGAVPRAQAGELRREAPVRTFVARVIGLPTPERARRVAARAEERVAAGLERLVRRDPRWRMLHALPVGPEGCDIDHVVIGPAGVFTIRAVHHPGARVRVSGDSLLVDDVPQPYVGQSRAEAAHAARRLTAACGFEVAVTGLVVPVRAKEVVVRAAPAGVAVVERVRLGRWLAGRPKVLDGARVATLYAAARRSSTWTAGEGAASA</sequence>
<accession>A0A7J5URN1</accession>
<gene>
    <name evidence="3" type="ORF">GB883_05995</name>
</gene>
<dbReference type="AlphaFoldDB" id="A0A7J5URN1"/>
<dbReference type="EMBL" id="WHJE01000017">
    <property type="protein sequence ID" value="KAE8765038.1"/>
    <property type="molecule type" value="Genomic_DNA"/>
</dbReference>
<dbReference type="Proteomes" id="UP000451860">
    <property type="component" value="Unassembled WGS sequence"/>
</dbReference>
<evidence type="ECO:0000313" key="4">
    <source>
        <dbReference type="Proteomes" id="UP000451860"/>
    </source>
</evidence>
<evidence type="ECO:0000313" key="3">
    <source>
        <dbReference type="EMBL" id="KAE8765038.1"/>
    </source>
</evidence>
<evidence type="ECO:0000256" key="1">
    <source>
        <dbReference type="SAM" id="MobiDB-lite"/>
    </source>
</evidence>
<feature type="domain" description="NERD" evidence="2">
    <location>
        <begin position="166"/>
        <end position="270"/>
    </location>
</feature>
<reference evidence="3 4" key="1">
    <citation type="submission" date="2019-10" db="EMBL/GenBank/DDBJ databases">
        <title>Georgenia wutianyii sp. nov. and Georgenia yuyongxinii sp. nov. isolated from plateau pika (Ochotona curzoniae) in the Qinghai-Tibet plateau of China.</title>
        <authorList>
            <person name="Tian Z."/>
        </authorList>
    </citation>
    <scope>NUCLEOTIDE SEQUENCE [LARGE SCALE GENOMIC DNA]</scope>
    <source>
        <strain evidence="3 4">DSM 21501</strain>
    </source>
</reference>
<feature type="region of interest" description="Disordered" evidence="1">
    <location>
        <begin position="1"/>
        <end position="45"/>
    </location>
</feature>
<dbReference type="OrthoDB" id="5793358at2"/>
<protein>
    <recommendedName>
        <fullName evidence="2">NERD domain-containing protein</fullName>
    </recommendedName>
</protein>
<dbReference type="RefSeq" id="WP_152199641.1">
    <property type="nucleotide sequence ID" value="NZ_VUKF01000001.1"/>
</dbReference>
<dbReference type="InterPro" id="IPR011528">
    <property type="entry name" value="NERD"/>
</dbReference>
<keyword evidence="4" id="KW-1185">Reference proteome</keyword>
<comment type="caution">
    <text evidence="3">The sequence shown here is derived from an EMBL/GenBank/DDBJ whole genome shotgun (WGS) entry which is preliminary data.</text>
</comment>